<gene>
    <name evidence="2" type="ORF">PARMNEM_LOCUS4722</name>
</gene>
<dbReference type="PANTHER" id="PTHR47331:SF5">
    <property type="entry name" value="RIBONUCLEASE H"/>
    <property type="match status" value="1"/>
</dbReference>
<dbReference type="PANTHER" id="PTHR47331">
    <property type="entry name" value="PHD-TYPE DOMAIN-CONTAINING PROTEIN"/>
    <property type="match status" value="1"/>
</dbReference>
<dbReference type="AlphaFoldDB" id="A0AAV1KJS6"/>
<name>A0AAV1KJS6_9NEOP</name>
<comment type="caution">
    <text evidence="2">The sequence shown here is derived from an EMBL/GenBank/DDBJ whole genome shotgun (WGS) entry which is preliminary data.</text>
</comment>
<dbReference type="EMBL" id="CAVLGL010000057">
    <property type="protein sequence ID" value="CAK1583310.1"/>
    <property type="molecule type" value="Genomic_DNA"/>
</dbReference>
<accession>A0AAV1KJS6</accession>
<dbReference type="GO" id="GO:0071897">
    <property type="term" value="P:DNA biosynthetic process"/>
    <property type="evidence" value="ECO:0007669"/>
    <property type="project" value="UniProtKB-ARBA"/>
</dbReference>
<proteinExistence type="predicted"/>
<protein>
    <recommendedName>
        <fullName evidence="4">Peptidase A2 domain-containing protein</fullName>
    </recommendedName>
</protein>
<evidence type="ECO:0000313" key="2">
    <source>
        <dbReference type="EMBL" id="CAK1583310.1"/>
    </source>
</evidence>
<dbReference type="Proteomes" id="UP001314205">
    <property type="component" value="Unassembled WGS sequence"/>
</dbReference>
<reference evidence="2 3" key="1">
    <citation type="submission" date="2023-11" db="EMBL/GenBank/DDBJ databases">
        <authorList>
            <person name="Hedman E."/>
            <person name="Englund M."/>
            <person name="Stromberg M."/>
            <person name="Nyberg Akerstrom W."/>
            <person name="Nylinder S."/>
            <person name="Jareborg N."/>
            <person name="Kallberg Y."/>
            <person name="Kronander E."/>
        </authorList>
    </citation>
    <scope>NUCLEOTIDE SEQUENCE [LARGE SCALE GENOMIC DNA]</scope>
</reference>
<keyword evidence="3" id="KW-1185">Reference proteome</keyword>
<dbReference type="Gene3D" id="3.30.70.270">
    <property type="match status" value="1"/>
</dbReference>
<dbReference type="InterPro" id="IPR021109">
    <property type="entry name" value="Peptidase_aspartic_dom_sf"/>
</dbReference>
<sequence length="894" mass="102714">MKRLFSQKAITAESATSTKQLLDNTSACLKSLQNLDINTDTCDPIMNYLVVTKLDTESRKQWEMYVSQNVQPNTLPSWNQLASFLETRCRTLEMLEGQKNTSKATQNNTSKQIIKHKSFHSTVNNNEKKVSINTCVMCSGGHSLYQCKQYERLSPEKRTEYVQANRLCFNCLSSSHSVRGCHQSMSCRRCGRRHHTTLHYERDQQVAAAVPILPLATSPTVLSENQQPSEKKNPQTWSQQPNNHTESRVVAHFAKESCQGNQSKLLATALIKIVSSNGYSQLARALIDQGSEVSLITEATVQSLGLDRTPVNGIVAGVGEGETRTRCMVSFNIESLLNPEFSFAVRDAYMLKSLTSLLPSRKPANLYWPELDNLSLADPQYRSPGKIDVILGVDVHSGIIKEGLIKHPSAEPGGPLAQNTELGWILSGKVDNEFPGACSLPISLYIRVNEDELLKKFWEIEREPDKIKKKMTQEEMRCEEIYKRTTMRDMNGRYMVRLPFKSANPECLHGNTREIALKRFTYLEKKLLRNPSLREEYTKAIDDYLIQDHMAPIVEEEQVKNPTVVYAPHHAVVREDKETTKTRLVFDFSCKGKNNVSLNEELLVGPKIQQELRHILMRWRRHPICIVADIKQMYRQVIVQEPDTDLQCILWRSDPKEPIQHFRMKRLAFGTASAPYLAVKSLQTLAMDEFTKYPVASQITLEDYYMDDLLSGCETYEESIEIYEQMTNLMRAGGFEMQKWCSNNDQLLEHIKTKNLLTDKTIGFKFNHVVKVLGISWNKSTDNFEYNLQLPMKNETVTKRSVLSEIARLYDPIGWIAPVIFVGKVFIQTLWKSGLDWDENLPSELLREWWKFRDDLVNIPRLIVPRWLQTKREDHVDYTPLQMLPKLDMLQLFT</sequence>
<evidence type="ECO:0000313" key="3">
    <source>
        <dbReference type="Proteomes" id="UP001314205"/>
    </source>
</evidence>
<dbReference type="Pfam" id="PF05380">
    <property type="entry name" value="Peptidase_A17"/>
    <property type="match status" value="1"/>
</dbReference>
<dbReference type="InterPro" id="IPR043502">
    <property type="entry name" value="DNA/RNA_pol_sf"/>
</dbReference>
<organism evidence="2 3">
    <name type="scientific">Parnassius mnemosyne</name>
    <name type="common">clouded apollo</name>
    <dbReference type="NCBI Taxonomy" id="213953"/>
    <lineage>
        <taxon>Eukaryota</taxon>
        <taxon>Metazoa</taxon>
        <taxon>Ecdysozoa</taxon>
        <taxon>Arthropoda</taxon>
        <taxon>Hexapoda</taxon>
        <taxon>Insecta</taxon>
        <taxon>Pterygota</taxon>
        <taxon>Neoptera</taxon>
        <taxon>Endopterygota</taxon>
        <taxon>Lepidoptera</taxon>
        <taxon>Glossata</taxon>
        <taxon>Ditrysia</taxon>
        <taxon>Papilionoidea</taxon>
        <taxon>Papilionidae</taxon>
        <taxon>Parnassiinae</taxon>
        <taxon>Parnassini</taxon>
        <taxon>Parnassius</taxon>
        <taxon>Driopa</taxon>
    </lineage>
</organism>
<dbReference type="Gene3D" id="2.40.70.10">
    <property type="entry name" value="Acid Proteases"/>
    <property type="match status" value="1"/>
</dbReference>
<feature type="region of interest" description="Disordered" evidence="1">
    <location>
        <begin position="221"/>
        <end position="246"/>
    </location>
</feature>
<dbReference type="Gene3D" id="3.10.10.10">
    <property type="entry name" value="HIV Type 1 Reverse Transcriptase, subunit A, domain 1"/>
    <property type="match status" value="1"/>
</dbReference>
<dbReference type="InterPro" id="IPR043128">
    <property type="entry name" value="Rev_trsase/Diguanyl_cyclase"/>
</dbReference>
<evidence type="ECO:0008006" key="4">
    <source>
        <dbReference type="Google" id="ProtNLM"/>
    </source>
</evidence>
<feature type="compositionally biased region" description="Polar residues" evidence="1">
    <location>
        <begin position="221"/>
        <end position="244"/>
    </location>
</feature>
<dbReference type="SUPFAM" id="SSF56672">
    <property type="entry name" value="DNA/RNA polymerases"/>
    <property type="match status" value="1"/>
</dbReference>
<dbReference type="InterPro" id="IPR008042">
    <property type="entry name" value="Retrotrans_Pao"/>
</dbReference>
<evidence type="ECO:0000256" key="1">
    <source>
        <dbReference type="SAM" id="MobiDB-lite"/>
    </source>
</evidence>